<evidence type="ECO:0000313" key="1">
    <source>
        <dbReference type="EMBL" id="VFU19782.1"/>
    </source>
</evidence>
<organism evidence="1">
    <name type="scientific">Salix viminalis</name>
    <name type="common">Common osier</name>
    <name type="synonym">Basket willow</name>
    <dbReference type="NCBI Taxonomy" id="40686"/>
    <lineage>
        <taxon>Eukaryota</taxon>
        <taxon>Viridiplantae</taxon>
        <taxon>Streptophyta</taxon>
        <taxon>Embryophyta</taxon>
        <taxon>Tracheophyta</taxon>
        <taxon>Spermatophyta</taxon>
        <taxon>Magnoliopsida</taxon>
        <taxon>eudicotyledons</taxon>
        <taxon>Gunneridae</taxon>
        <taxon>Pentapetalae</taxon>
        <taxon>rosids</taxon>
        <taxon>fabids</taxon>
        <taxon>Malpighiales</taxon>
        <taxon>Salicaceae</taxon>
        <taxon>Saliceae</taxon>
        <taxon>Salix</taxon>
    </lineage>
</organism>
<dbReference type="EMBL" id="CAADRP010000001">
    <property type="protein sequence ID" value="VFU19782.1"/>
    <property type="molecule type" value="Genomic_DNA"/>
</dbReference>
<reference evidence="1" key="1">
    <citation type="submission" date="2019-03" db="EMBL/GenBank/DDBJ databases">
        <authorList>
            <person name="Mank J."/>
            <person name="Almeida P."/>
        </authorList>
    </citation>
    <scope>NUCLEOTIDE SEQUENCE</scope>
    <source>
        <strain evidence="1">78183</strain>
    </source>
</reference>
<dbReference type="AlphaFoldDB" id="A0A6N2JYE1"/>
<accession>A0A6N2JYE1</accession>
<sequence>MIPIQSLWRLMIIQWRTQYSTGFKILFQSWMSELDFVFGIACSGWLKVQCRGIMLAILAVQTIVAGTNKLLQKRESAVKAGWLRCLRWKQRPIL</sequence>
<gene>
    <name evidence="1" type="ORF">SVIM_LOCUS499</name>
</gene>
<name>A0A6N2JYE1_SALVM</name>
<proteinExistence type="predicted"/>
<protein>
    <submittedName>
        <fullName evidence="1">Uncharacterized protein</fullName>
    </submittedName>
</protein>